<keyword evidence="2" id="KW-1015">Disulfide bond</keyword>
<dbReference type="Proteomes" id="UP000193685">
    <property type="component" value="Unassembled WGS sequence"/>
</dbReference>
<keyword evidence="3" id="KW-0496">Mitochondrion</keyword>
<comment type="similarity">
    <text evidence="1 3">Belongs to the CMC family.</text>
</comment>
<keyword evidence="3" id="KW-0472">Membrane</keyword>
<dbReference type="EMBL" id="MCFI01000007">
    <property type="protein sequence ID" value="ORY83730.1"/>
    <property type="molecule type" value="Genomic_DNA"/>
</dbReference>
<protein>
    <recommendedName>
        <fullName evidence="3">COX assembly mitochondrial protein</fullName>
    </recommendedName>
</protein>
<evidence type="ECO:0000256" key="3">
    <source>
        <dbReference type="RuleBase" id="RU364104"/>
    </source>
</evidence>
<dbReference type="PANTHER" id="PTHR22977:SF5">
    <property type="entry name" value="COX ASSEMBLY MITOCHONDRIAL PROTEIN HOMOLOG"/>
    <property type="match status" value="1"/>
</dbReference>
<dbReference type="OMA" id="WWGLPED"/>
<proteinExistence type="inferred from homology"/>
<keyword evidence="6" id="KW-1185">Reference proteome</keyword>
<organism evidence="5 6">
    <name type="scientific">Protomyces lactucae-debilis</name>
    <dbReference type="NCBI Taxonomy" id="2754530"/>
    <lineage>
        <taxon>Eukaryota</taxon>
        <taxon>Fungi</taxon>
        <taxon>Dikarya</taxon>
        <taxon>Ascomycota</taxon>
        <taxon>Taphrinomycotina</taxon>
        <taxon>Taphrinomycetes</taxon>
        <taxon>Taphrinales</taxon>
        <taxon>Protomycetaceae</taxon>
        <taxon>Protomyces</taxon>
    </lineage>
</organism>
<evidence type="ECO:0000313" key="6">
    <source>
        <dbReference type="Proteomes" id="UP000193685"/>
    </source>
</evidence>
<evidence type="ECO:0000313" key="5">
    <source>
        <dbReference type="EMBL" id="ORY83730.1"/>
    </source>
</evidence>
<feature type="region of interest" description="Disordered" evidence="4">
    <location>
        <begin position="77"/>
        <end position="96"/>
    </location>
</feature>
<sequence>MLQTLSPREETAVHRQMQKNAAVACKDIIQEFVACSRDRTVSMAWACRTQRTAMVECMHQRTKEDDLAQAREDYLRERQRARRERQAAVEQKDDQI</sequence>
<dbReference type="PANTHER" id="PTHR22977">
    <property type="entry name" value="COX ASSEMBLY MITOCHONDRIAL PROTEIN"/>
    <property type="match status" value="1"/>
</dbReference>
<name>A0A1Y2FIE7_PROLT</name>
<keyword evidence="3" id="KW-0143">Chaperone</keyword>
<accession>A0A1Y2FIE7</accession>
<evidence type="ECO:0000256" key="2">
    <source>
        <dbReference type="ARBA" id="ARBA00023157"/>
    </source>
</evidence>
<dbReference type="GeneID" id="63784244"/>
<keyword evidence="3" id="KW-0999">Mitochondrion inner membrane</keyword>
<evidence type="ECO:0000256" key="4">
    <source>
        <dbReference type="SAM" id="MobiDB-lite"/>
    </source>
</evidence>
<dbReference type="InterPro" id="IPR013892">
    <property type="entry name" value="Cyt_c_biogenesis_Cmc1-like"/>
</dbReference>
<dbReference type="OrthoDB" id="6224010at2759"/>
<evidence type="ECO:0000256" key="1">
    <source>
        <dbReference type="ARBA" id="ARBA00007347"/>
    </source>
</evidence>
<dbReference type="RefSeq" id="XP_040726025.1">
    <property type="nucleotide sequence ID" value="XM_040867645.1"/>
</dbReference>
<dbReference type="STRING" id="56484.A0A1Y2FIE7"/>
<comment type="function">
    <text evidence="3">Required for mitochondrial cytochrome c oxidase (COX) assembly and respiration.</text>
</comment>
<reference evidence="5 6" key="1">
    <citation type="submission" date="2016-07" db="EMBL/GenBank/DDBJ databases">
        <title>Pervasive Adenine N6-methylation of Active Genes in Fungi.</title>
        <authorList>
            <consortium name="DOE Joint Genome Institute"/>
            <person name="Mondo S.J."/>
            <person name="Dannebaum R.O."/>
            <person name="Kuo R.C."/>
            <person name="Labutti K."/>
            <person name="Haridas S."/>
            <person name="Kuo A."/>
            <person name="Salamov A."/>
            <person name="Ahrendt S.R."/>
            <person name="Lipzen A."/>
            <person name="Sullivan W."/>
            <person name="Andreopoulos W.B."/>
            <person name="Clum A."/>
            <person name="Lindquist E."/>
            <person name="Daum C."/>
            <person name="Ramamoorthy G.K."/>
            <person name="Gryganskyi A."/>
            <person name="Culley D."/>
            <person name="Magnuson J.K."/>
            <person name="James T.Y."/>
            <person name="O'Malley M.A."/>
            <person name="Stajich J.E."/>
            <person name="Spatafora J.W."/>
            <person name="Visel A."/>
            <person name="Grigoriev I.V."/>
        </authorList>
    </citation>
    <scope>NUCLEOTIDE SEQUENCE [LARGE SCALE GENOMIC DNA]</scope>
    <source>
        <strain evidence="5 6">12-1054</strain>
    </source>
</reference>
<gene>
    <name evidence="5" type="ORF">BCR37DRAFT_345896</name>
</gene>
<comment type="caution">
    <text evidence="5">The sequence shown here is derived from an EMBL/GenBank/DDBJ whole genome shotgun (WGS) entry which is preliminary data.</text>
</comment>
<comment type="subcellular location">
    <subcellularLocation>
        <location evidence="3">Mitochondrion inner membrane</location>
    </subcellularLocation>
</comment>
<dbReference type="Pfam" id="PF08583">
    <property type="entry name" value="Cmc1"/>
    <property type="match status" value="1"/>
</dbReference>
<dbReference type="AlphaFoldDB" id="A0A1Y2FIE7"/>
<dbReference type="GO" id="GO:0005743">
    <property type="term" value="C:mitochondrial inner membrane"/>
    <property type="evidence" value="ECO:0007669"/>
    <property type="project" value="UniProtKB-SubCell"/>
</dbReference>